<organism evidence="1 2">
    <name type="scientific">Alcanivorax dieselolei (strain DSM 16502 / CGMCC 1.3690 / MCCC 1A00001 / B-5)</name>
    <name type="common">Alloalcanivorax dieselolei</name>
    <dbReference type="NCBI Taxonomy" id="930169"/>
    <lineage>
        <taxon>Bacteria</taxon>
        <taxon>Pseudomonadati</taxon>
        <taxon>Pseudomonadota</taxon>
        <taxon>Gammaproteobacteria</taxon>
        <taxon>Oceanospirillales</taxon>
        <taxon>Alcanivoracaceae</taxon>
        <taxon>Alloalcanivorax</taxon>
    </lineage>
</organism>
<reference evidence="1 2" key="1">
    <citation type="journal article" date="2012" name="J. Bacteriol.">
        <title>Complete genome sequence of Alcanivorax dieselolei type strain B5.</title>
        <authorList>
            <person name="Lai Q."/>
            <person name="Li W."/>
            <person name="Shao Z."/>
        </authorList>
    </citation>
    <scope>NUCLEOTIDE SEQUENCE [LARGE SCALE GENOMIC DNA]</scope>
    <source>
        <strain evidence="2">DSM 16502 / CGMCC 1.3690 / B-5</strain>
    </source>
</reference>
<dbReference type="HOGENOM" id="CLU_2857699_0_0_6"/>
<dbReference type="AlphaFoldDB" id="K0C933"/>
<evidence type="ECO:0000313" key="2">
    <source>
        <dbReference type="Proteomes" id="UP000006286"/>
    </source>
</evidence>
<sequence length="64" mass="7269">MPGGGRCYGPPDNFSLSDEDDRRGFVRALMLRYWTGWAAKRCNEGFISGFSMVYRKTHPGPCYS</sequence>
<accession>K0C933</accession>
<keyword evidence="2" id="KW-1185">Reference proteome</keyword>
<dbReference type="PATRIC" id="fig|930169.3.peg.788"/>
<proteinExistence type="predicted"/>
<dbReference type="EMBL" id="CP003466">
    <property type="protein sequence ID" value="AFT69088.1"/>
    <property type="molecule type" value="Genomic_DNA"/>
</dbReference>
<name>K0C933_ALCDB</name>
<protein>
    <submittedName>
        <fullName evidence="1">Uncharacterized protein</fullName>
    </submittedName>
</protein>
<dbReference type="Proteomes" id="UP000006286">
    <property type="component" value="Chromosome"/>
</dbReference>
<evidence type="ECO:0000313" key="1">
    <source>
        <dbReference type="EMBL" id="AFT69088.1"/>
    </source>
</evidence>
<dbReference type="KEGG" id="adi:B5T_00804"/>
<gene>
    <name evidence="1" type="ordered locus">B5T_00804</name>
</gene>
<dbReference type="STRING" id="930169.B5T_00804"/>